<dbReference type="PIRSF" id="PIRSF019083">
    <property type="entry name" value="UCP019083_VanZ"/>
    <property type="match status" value="1"/>
</dbReference>
<evidence type="ECO:0000313" key="3">
    <source>
        <dbReference type="EMBL" id="MBA2871229.1"/>
    </source>
</evidence>
<evidence type="ECO:0000313" key="4">
    <source>
        <dbReference type="Proteomes" id="UP000580891"/>
    </source>
</evidence>
<dbReference type="Proteomes" id="UP000580891">
    <property type="component" value="Unassembled WGS sequence"/>
</dbReference>
<sequence length="144" mass="16467">MKNKWLSWALVLLWCALIYYFSESPTFTGENTAKVINHIVEAQPPEATVYHHHGFSFSWNFVVRKFAHLSAFGILAFLVWKALVPHRLAYVGAWSFATVYAMTDEWHQSFQPGRTALVSDVVIDACGAALALLFVRIYLRMKRS</sequence>
<name>A0A7V9YZB6_9BACL</name>
<comment type="caution">
    <text evidence="3">The sequence shown here is derived from an EMBL/GenBank/DDBJ whole genome shotgun (WGS) entry which is preliminary data.</text>
</comment>
<gene>
    <name evidence="3" type="ORF">HNQ85_001499</name>
</gene>
<dbReference type="InterPro" id="IPR006976">
    <property type="entry name" value="VanZ-like"/>
</dbReference>
<keyword evidence="1" id="KW-0812">Transmembrane</keyword>
<feature type="transmembrane region" description="Helical" evidence="1">
    <location>
        <begin position="61"/>
        <end position="80"/>
    </location>
</feature>
<accession>A0A7V9YZB6</accession>
<dbReference type="Pfam" id="PF04892">
    <property type="entry name" value="VanZ"/>
    <property type="match status" value="1"/>
</dbReference>
<feature type="transmembrane region" description="Helical" evidence="1">
    <location>
        <begin position="115"/>
        <end position="139"/>
    </location>
</feature>
<reference evidence="3 4" key="1">
    <citation type="submission" date="2020-07" db="EMBL/GenBank/DDBJ databases">
        <title>Genomic Encyclopedia of Type Strains, Phase IV (KMG-IV): sequencing the most valuable type-strain genomes for metagenomic binning, comparative biology and taxonomic classification.</title>
        <authorList>
            <person name="Goeker M."/>
        </authorList>
    </citation>
    <scope>NUCLEOTIDE SEQUENCE [LARGE SCALE GENOMIC DNA]</scope>
    <source>
        <strain evidence="3 4">DSM 25220</strain>
    </source>
</reference>
<feature type="domain" description="VanZ-like" evidence="2">
    <location>
        <begin position="8"/>
        <end position="137"/>
    </location>
</feature>
<feature type="transmembrane region" description="Helical" evidence="1">
    <location>
        <begin position="87"/>
        <end position="103"/>
    </location>
</feature>
<dbReference type="RefSeq" id="WP_181537081.1">
    <property type="nucleotide sequence ID" value="NZ_JACDUU010000003.1"/>
</dbReference>
<protein>
    <submittedName>
        <fullName evidence="3">VanZ family protein</fullName>
    </submittedName>
</protein>
<dbReference type="EMBL" id="JACDUU010000003">
    <property type="protein sequence ID" value="MBA2871229.1"/>
    <property type="molecule type" value="Genomic_DNA"/>
</dbReference>
<proteinExistence type="predicted"/>
<evidence type="ECO:0000256" key="1">
    <source>
        <dbReference type="SAM" id="Phobius"/>
    </source>
</evidence>
<dbReference type="NCBIfam" id="NF037970">
    <property type="entry name" value="vanZ_1"/>
    <property type="match status" value="1"/>
</dbReference>
<organism evidence="3 4">
    <name type="scientific">[Anoxybacillus] calidus</name>
    <dbReference type="NCBI Taxonomy" id="575178"/>
    <lineage>
        <taxon>Bacteria</taxon>
        <taxon>Bacillati</taxon>
        <taxon>Bacillota</taxon>
        <taxon>Bacilli</taxon>
        <taxon>Bacillales</taxon>
        <taxon>Anoxybacillaceae</taxon>
        <taxon>Paranoxybacillus</taxon>
    </lineage>
</organism>
<keyword evidence="1" id="KW-1133">Transmembrane helix</keyword>
<keyword evidence="4" id="KW-1185">Reference proteome</keyword>
<evidence type="ECO:0000259" key="2">
    <source>
        <dbReference type="Pfam" id="PF04892"/>
    </source>
</evidence>
<feature type="transmembrane region" description="Helical" evidence="1">
    <location>
        <begin position="5"/>
        <end position="22"/>
    </location>
</feature>
<dbReference type="AlphaFoldDB" id="A0A7V9YZB6"/>
<dbReference type="InterPro" id="IPR016747">
    <property type="entry name" value="Phosphotransbutyrylase"/>
</dbReference>
<keyword evidence="1" id="KW-0472">Membrane</keyword>